<feature type="non-terminal residue" evidence="1">
    <location>
        <position position="1"/>
    </location>
</feature>
<name>A0A371F058_MUCPR</name>
<dbReference type="AlphaFoldDB" id="A0A371F058"/>
<keyword evidence="2" id="KW-1185">Reference proteome</keyword>
<evidence type="ECO:0000313" key="1">
    <source>
        <dbReference type="EMBL" id="RDX71676.1"/>
    </source>
</evidence>
<accession>A0A371F058</accession>
<dbReference type="PANTHER" id="PTHR33240">
    <property type="entry name" value="OS08G0508500 PROTEIN"/>
    <property type="match status" value="1"/>
</dbReference>
<dbReference type="OrthoDB" id="2919534at2759"/>
<comment type="caution">
    <text evidence="1">The sequence shown here is derived from an EMBL/GenBank/DDBJ whole genome shotgun (WGS) entry which is preliminary data.</text>
</comment>
<gene>
    <name evidence="1" type="ORF">CR513_48951</name>
</gene>
<organism evidence="1 2">
    <name type="scientific">Mucuna pruriens</name>
    <name type="common">Velvet bean</name>
    <name type="synonym">Dolichos pruriens</name>
    <dbReference type="NCBI Taxonomy" id="157652"/>
    <lineage>
        <taxon>Eukaryota</taxon>
        <taxon>Viridiplantae</taxon>
        <taxon>Streptophyta</taxon>
        <taxon>Embryophyta</taxon>
        <taxon>Tracheophyta</taxon>
        <taxon>Spermatophyta</taxon>
        <taxon>Magnoliopsida</taxon>
        <taxon>eudicotyledons</taxon>
        <taxon>Gunneridae</taxon>
        <taxon>Pentapetalae</taxon>
        <taxon>rosids</taxon>
        <taxon>fabids</taxon>
        <taxon>Fabales</taxon>
        <taxon>Fabaceae</taxon>
        <taxon>Papilionoideae</taxon>
        <taxon>50 kb inversion clade</taxon>
        <taxon>NPAAA clade</taxon>
        <taxon>indigoferoid/millettioid clade</taxon>
        <taxon>Phaseoleae</taxon>
        <taxon>Mucuna</taxon>
    </lineage>
</organism>
<dbReference type="Proteomes" id="UP000257109">
    <property type="component" value="Unassembled WGS sequence"/>
</dbReference>
<reference evidence="1" key="1">
    <citation type="submission" date="2018-05" db="EMBL/GenBank/DDBJ databases">
        <title>Draft genome of Mucuna pruriens seed.</title>
        <authorList>
            <person name="Nnadi N.E."/>
            <person name="Vos R."/>
            <person name="Hasami M.H."/>
            <person name="Devisetty U.K."/>
            <person name="Aguiy J.C."/>
        </authorList>
    </citation>
    <scope>NUCLEOTIDE SEQUENCE [LARGE SCALE GENOMIC DNA]</scope>
    <source>
        <tissue evidence="1">Seed</tissue>
    </source>
</reference>
<sequence>MVISVVAAEYKIERVLIDQGSSANILYRRSSCRLAGCRSALGTCTVLQESVSPSGGRSSWKLVLENDLMLKPLWSSILVVDAPASYNIIIGRPILNRLQAVVSTKHLCTKFLLGRRVGSMWADSQSESGACTPVGAVKALDLDLDPRGRYEHEGPHPVKDLKEVQLGFRPGQTTKIGTTMNLEEENLLVIFLKANHDVFAWSTQDMPGVDPDFICHRLSIERGAKPIAQKKRKQGEEKREVVREETCKLLSARFVREV</sequence>
<proteinExistence type="predicted"/>
<dbReference type="EMBL" id="QJKJ01011243">
    <property type="protein sequence ID" value="RDX71676.1"/>
    <property type="molecule type" value="Genomic_DNA"/>
</dbReference>
<evidence type="ECO:0000313" key="2">
    <source>
        <dbReference type="Proteomes" id="UP000257109"/>
    </source>
</evidence>
<protein>
    <submittedName>
        <fullName evidence="1">Uncharacterized protein</fullName>
    </submittedName>
</protein>
<dbReference type="PANTHER" id="PTHR33240:SF15">
    <property type="entry name" value="GAG-PRO-LIKE PROTEIN"/>
    <property type="match status" value="1"/>
</dbReference>